<gene>
    <name evidence="1" type="ORF">GCM10011360_32890</name>
</gene>
<comment type="caution">
    <text evidence="1">The sequence shown here is derived from an EMBL/GenBank/DDBJ whole genome shotgun (WGS) entry which is preliminary data.</text>
</comment>
<sequence>MAKAISTFIDRLIARRELRRWTAEARNAATAPLPALRQSRTRARTLKARLDDLIHTADGRLALPLIGSNIFPVPHGTDWSWRPDLWRGPLPLRGIAAAETQSRLGDQVTLHHDCKQSELTILQTRNHREEDLAPFGLRMDVFAFDGSFLSLAIELPADAIRNLTKSHLIRLSAQIEVETPLEIFARLNVVHGPNTEQVTRELSLKSPEVMIEFDLAYSGLNEKRLEKAWVDLIFENPEMNQVVIRDLTFARCPRAEF</sequence>
<reference evidence="2" key="1">
    <citation type="journal article" date="2019" name="Int. J. Syst. Evol. Microbiol.">
        <title>The Global Catalogue of Microorganisms (GCM) 10K type strain sequencing project: providing services to taxonomists for standard genome sequencing and annotation.</title>
        <authorList>
            <consortium name="The Broad Institute Genomics Platform"/>
            <consortium name="The Broad Institute Genome Sequencing Center for Infectious Disease"/>
            <person name="Wu L."/>
            <person name="Ma J."/>
        </authorList>
    </citation>
    <scope>NUCLEOTIDE SEQUENCE [LARGE SCALE GENOMIC DNA]</scope>
    <source>
        <strain evidence="2">CGMCC 1.12664</strain>
    </source>
</reference>
<protein>
    <submittedName>
        <fullName evidence="1">Uncharacterized protein</fullName>
    </submittedName>
</protein>
<name>A0A917EHK1_9RHOB</name>
<accession>A0A917EHK1</accession>
<dbReference type="RefSeq" id="WP_229737674.1">
    <property type="nucleotide sequence ID" value="NZ_BMFJ01000002.1"/>
</dbReference>
<organism evidence="1 2">
    <name type="scientific">Primorskyibacter flagellatus</name>
    <dbReference type="NCBI Taxonomy" id="1387277"/>
    <lineage>
        <taxon>Bacteria</taxon>
        <taxon>Pseudomonadati</taxon>
        <taxon>Pseudomonadota</taxon>
        <taxon>Alphaproteobacteria</taxon>
        <taxon>Rhodobacterales</taxon>
        <taxon>Roseobacteraceae</taxon>
        <taxon>Primorskyibacter</taxon>
    </lineage>
</organism>
<dbReference type="AlphaFoldDB" id="A0A917EHK1"/>
<proteinExistence type="predicted"/>
<evidence type="ECO:0000313" key="2">
    <source>
        <dbReference type="Proteomes" id="UP000612855"/>
    </source>
</evidence>
<evidence type="ECO:0000313" key="1">
    <source>
        <dbReference type="EMBL" id="GGE42954.1"/>
    </source>
</evidence>
<dbReference type="Pfam" id="PF20086">
    <property type="entry name" value="DUF6478"/>
    <property type="match status" value="1"/>
</dbReference>
<keyword evidence="2" id="KW-1185">Reference proteome</keyword>
<dbReference type="InterPro" id="IPR045514">
    <property type="entry name" value="DUF6478"/>
</dbReference>
<dbReference type="EMBL" id="BMFJ01000002">
    <property type="protein sequence ID" value="GGE42954.1"/>
    <property type="molecule type" value="Genomic_DNA"/>
</dbReference>
<dbReference type="Proteomes" id="UP000612855">
    <property type="component" value="Unassembled WGS sequence"/>
</dbReference>